<comment type="caution">
    <text evidence="1">The sequence shown here is derived from an EMBL/GenBank/DDBJ whole genome shotgun (WGS) entry which is preliminary data.</text>
</comment>
<sequence length="124" mass="13424">MCVCVPSPLVSEVHAAEKKRECSRRLDAVAPKPSVASAGQGRELGRPERAEKTCCRAGRRVEALPSWAECEPALSRQRTHHPTACHGTYDSRGGSKECVQFLGCYSECANKKKGAAVAEDKRLA</sequence>
<dbReference type="Proteomes" id="UP001189429">
    <property type="component" value="Unassembled WGS sequence"/>
</dbReference>
<accession>A0ABN9Y6H5</accession>
<evidence type="ECO:0000313" key="2">
    <source>
        <dbReference type="Proteomes" id="UP001189429"/>
    </source>
</evidence>
<protein>
    <submittedName>
        <fullName evidence="1">Uncharacterized protein</fullName>
    </submittedName>
</protein>
<gene>
    <name evidence="1" type="ORF">PCOR1329_LOCUS82939</name>
</gene>
<name>A0ABN9Y6H5_9DINO</name>
<reference evidence="1" key="1">
    <citation type="submission" date="2023-10" db="EMBL/GenBank/DDBJ databases">
        <authorList>
            <person name="Chen Y."/>
            <person name="Shah S."/>
            <person name="Dougan E. K."/>
            <person name="Thang M."/>
            <person name="Chan C."/>
        </authorList>
    </citation>
    <scope>NUCLEOTIDE SEQUENCE [LARGE SCALE GENOMIC DNA]</scope>
</reference>
<keyword evidence="2" id="KW-1185">Reference proteome</keyword>
<proteinExistence type="predicted"/>
<organism evidence="1 2">
    <name type="scientific">Prorocentrum cordatum</name>
    <dbReference type="NCBI Taxonomy" id="2364126"/>
    <lineage>
        <taxon>Eukaryota</taxon>
        <taxon>Sar</taxon>
        <taxon>Alveolata</taxon>
        <taxon>Dinophyceae</taxon>
        <taxon>Prorocentrales</taxon>
        <taxon>Prorocentraceae</taxon>
        <taxon>Prorocentrum</taxon>
    </lineage>
</organism>
<evidence type="ECO:0000313" key="1">
    <source>
        <dbReference type="EMBL" id="CAK0908186.1"/>
    </source>
</evidence>
<dbReference type="EMBL" id="CAUYUJ010021971">
    <property type="protein sequence ID" value="CAK0908186.1"/>
    <property type="molecule type" value="Genomic_DNA"/>
</dbReference>